<dbReference type="Proteomes" id="UP001152795">
    <property type="component" value="Unassembled WGS sequence"/>
</dbReference>
<evidence type="ECO:0000313" key="2">
    <source>
        <dbReference type="Proteomes" id="UP001152795"/>
    </source>
</evidence>
<protein>
    <submittedName>
        <fullName evidence="1">Uncharacterized protein</fullName>
    </submittedName>
</protein>
<name>A0A7D9IKA4_PARCT</name>
<accession>A0A7D9IKA4</accession>
<dbReference type="AlphaFoldDB" id="A0A7D9IKA4"/>
<proteinExistence type="predicted"/>
<organism evidence="1 2">
    <name type="scientific">Paramuricea clavata</name>
    <name type="common">Red gorgonian</name>
    <name type="synonym">Violescent sea-whip</name>
    <dbReference type="NCBI Taxonomy" id="317549"/>
    <lineage>
        <taxon>Eukaryota</taxon>
        <taxon>Metazoa</taxon>
        <taxon>Cnidaria</taxon>
        <taxon>Anthozoa</taxon>
        <taxon>Octocorallia</taxon>
        <taxon>Malacalcyonacea</taxon>
        <taxon>Plexauridae</taxon>
        <taxon>Paramuricea</taxon>
    </lineage>
</organism>
<evidence type="ECO:0000313" key="1">
    <source>
        <dbReference type="EMBL" id="CAB4007594.1"/>
    </source>
</evidence>
<gene>
    <name evidence="1" type="ORF">PACLA_8A078618</name>
</gene>
<dbReference type="EMBL" id="CACRXK020005843">
    <property type="protein sequence ID" value="CAB4007594.1"/>
    <property type="molecule type" value="Genomic_DNA"/>
</dbReference>
<sequence length="139" mass="15718">MSMDIEHTDNSPFNTSLAEEQDHCLTFCESCKVKESELLERQGKLTTLQAKLSINQSQWICTIKSIENPITNCEEQGEAELINKIDTWVPITDNLEEDKSGVKSEDKIVEELMEDMEAYTTDPNENENDSDAGDPIMEA</sequence>
<reference evidence="1" key="1">
    <citation type="submission" date="2020-04" db="EMBL/GenBank/DDBJ databases">
        <authorList>
            <person name="Alioto T."/>
            <person name="Alioto T."/>
            <person name="Gomez Garrido J."/>
        </authorList>
    </citation>
    <scope>NUCLEOTIDE SEQUENCE</scope>
    <source>
        <strain evidence="1">A484AB</strain>
    </source>
</reference>
<keyword evidence="2" id="KW-1185">Reference proteome</keyword>
<comment type="caution">
    <text evidence="1">The sequence shown here is derived from an EMBL/GenBank/DDBJ whole genome shotgun (WGS) entry which is preliminary data.</text>
</comment>